<dbReference type="SMART" id="SM00363">
    <property type="entry name" value="S4"/>
    <property type="match status" value="1"/>
</dbReference>
<feature type="compositionally biased region" description="Polar residues" evidence="3">
    <location>
        <begin position="323"/>
        <end position="335"/>
    </location>
</feature>
<dbReference type="SUPFAM" id="SSF55120">
    <property type="entry name" value="Pseudouridine synthase"/>
    <property type="match status" value="1"/>
</dbReference>
<dbReference type="InterPro" id="IPR050343">
    <property type="entry name" value="RsuA_PseudoU_synthase"/>
</dbReference>
<comment type="caution">
    <text evidence="5">The sequence shown here is derived from an EMBL/GenBank/DDBJ whole genome shotgun (WGS) entry which is preliminary data.</text>
</comment>
<dbReference type="InterPro" id="IPR020103">
    <property type="entry name" value="PsdUridine_synth_cat_dom_sf"/>
</dbReference>
<reference evidence="5 6" key="1">
    <citation type="submission" date="2021-07" db="EMBL/GenBank/DDBJ databases">
        <authorList>
            <person name="Kim M.K."/>
        </authorList>
    </citation>
    <scope>NUCLEOTIDE SEQUENCE [LARGE SCALE GENOMIC DNA]</scope>
    <source>
        <strain evidence="5 6">HLY7-15</strain>
    </source>
</reference>
<proteinExistence type="predicted"/>
<evidence type="ECO:0000256" key="2">
    <source>
        <dbReference type="PROSITE-ProRule" id="PRU00182"/>
    </source>
</evidence>
<dbReference type="InterPro" id="IPR020094">
    <property type="entry name" value="TruA/RsuA/RluB/E/F_N"/>
</dbReference>
<organism evidence="5 6">
    <name type="scientific">Pontibacter populi</name>
    <dbReference type="NCBI Taxonomy" id="890055"/>
    <lineage>
        <taxon>Bacteria</taxon>
        <taxon>Pseudomonadati</taxon>
        <taxon>Bacteroidota</taxon>
        <taxon>Cytophagia</taxon>
        <taxon>Cytophagales</taxon>
        <taxon>Hymenobacteraceae</taxon>
        <taxon>Pontibacter</taxon>
    </lineage>
</organism>
<dbReference type="PANTHER" id="PTHR47683">
    <property type="entry name" value="PSEUDOURIDINE SYNTHASE FAMILY PROTEIN-RELATED"/>
    <property type="match status" value="1"/>
</dbReference>
<evidence type="ECO:0000313" key="6">
    <source>
        <dbReference type="Proteomes" id="UP000774935"/>
    </source>
</evidence>
<dbReference type="InterPro" id="IPR042092">
    <property type="entry name" value="PsdUridine_s_RsuA/RluB/E/F_cat"/>
</dbReference>
<dbReference type="InterPro" id="IPR002942">
    <property type="entry name" value="S4_RNA-bd"/>
</dbReference>
<feature type="compositionally biased region" description="Polar residues" evidence="3">
    <location>
        <begin position="261"/>
        <end position="274"/>
    </location>
</feature>
<keyword evidence="1" id="KW-0413">Isomerase</keyword>
<evidence type="ECO:0000256" key="3">
    <source>
        <dbReference type="SAM" id="MobiDB-lite"/>
    </source>
</evidence>
<keyword evidence="6" id="KW-1185">Reference proteome</keyword>
<evidence type="ECO:0000256" key="1">
    <source>
        <dbReference type="ARBA" id="ARBA00023235"/>
    </source>
</evidence>
<feature type="compositionally biased region" description="Basic and acidic residues" evidence="3">
    <location>
        <begin position="238"/>
        <end position="260"/>
    </location>
</feature>
<dbReference type="EMBL" id="JAHWXQ010000002">
    <property type="protein sequence ID" value="MBW3365225.1"/>
    <property type="molecule type" value="Genomic_DNA"/>
</dbReference>
<feature type="region of interest" description="Disordered" evidence="3">
    <location>
        <begin position="238"/>
        <end position="335"/>
    </location>
</feature>
<protein>
    <submittedName>
        <fullName evidence="5">Pseudouridine synthase</fullName>
    </submittedName>
</protein>
<name>A0ABS6XDG4_9BACT</name>
<dbReference type="SUPFAM" id="SSF55174">
    <property type="entry name" value="Alpha-L RNA-binding motif"/>
    <property type="match status" value="1"/>
</dbReference>
<dbReference type="Gene3D" id="3.30.70.1560">
    <property type="entry name" value="Alpha-L RNA-binding motif"/>
    <property type="match status" value="1"/>
</dbReference>
<dbReference type="Gene3D" id="3.10.290.10">
    <property type="entry name" value="RNA-binding S4 domain"/>
    <property type="match status" value="1"/>
</dbReference>
<dbReference type="RefSeq" id="WP_199109733.1">
    <property type="nucleotide sequence ID" value="NZ_JAHWXQ010000002.1"/>
</dbReference>
<dbReference type="CDD" id="cd00165">
    <property type="entry name" value="S4"/>
    <property type="match status" value="1"/>
</dbReference>
<dbReference type="InterPro" id="IPR006145">
    <property type="entry name" value="PsdUridine_synth_RsuA/RluA"/>
</dbReference>
<dbReference type="Proteomes" id="UP000774935">
    <property type="component" value="Unassembled WGS sequence"/>
</dbReference>
<dbReference type="PROSITE" id="PS50889">
    <property type="entry name" value="S4"/>
    <property type="match status" value="1"/>
</dbReference>
<dbReference type="Pfam" id="PF00849">
    <property type="entry name" value="PseudoU_synth_2"/>
    <property type="match status" value="1"/>
</dbReference>
<dbReference type="Pfam" id="PF01479">
    <property type="entry name" value="S4"/>
    <property type="match status" value="1"/>
</dbReference>
<evidence type="ECO:0000259" key="4">
    <source>
        <dbReference type="SMART" id="SM00363"/>
    </source>
</evidence>
<sequence length="335" mass="36730">MEPKRLNKFISDSGFCSRREADRLIEEERVTVNGKLPAPGVLVTPKDKVRIDDQIVRVREELPAFLVVNKPAGMSAKSDPEIRDNVVKAINYPASLEPAGYMERGHEGLVILSNETELVRKITRFDNRFEKEYIVTVDKMISPEFIARLIGGGENDKGEKLQKTFISKEGSTRFRIVLTPGTNHNIKMLCEDLGYKVVHLQRIRIETITLAKLAAGHWRTLTKTEVDLLRSIATGKAPKEEFGRSRESKYAADRPARRDGTPQTAGSNKISKAGTTPRVGKSKPKESKAAKGGAASAKGARGASRPTSSRPGGPGRSSSAQGTNRKSTSGPKRGR</sequence>
<dbReference type="InterPro" id="IPR036986">
    <property type="entry name" value="S4_RNA-bd_sf"/>
</dbReference>
<feature type="compositionally biased region" description="Low complexity" evidence="3">
    <location>
        <begin position="290"/>
        <end position="322"/>
    </location>
</feature>
<accession>A0ABS6XDG4</accession>
<dbReference type="Gene3D" id="3.30.70.580">
    <property type="entry name" value="Pseudouridine synthase I, catalytic domain, N-terminal subdomain"/>
    <property type="match status" value="1"/>
</dbReference>
<dbReference type="PANTHER" id="PTHR47683:SF2">
    <property type="entry name" value="RNA-BINDING S4 DOMAIN-CONTAINING PROTEIN"/>
    <property type="match status" value="1"/>
</dbReference>
<evidence type="ECO:0000313" key="5">
    <source>
        <dbReference type="EMBL" id="MBW3365225.1"/>
    </source>
</evidence>
<gene>
    <name evidence="5" type="ORF">KYK27_09225</name>
</gene>
<keyword evidence="2" id="KW-0694">RNA-binding</keyword>
<feature type="domain" description="RNA-binding S4" evidence="4">
    <location>
        <begin position="4"/>
        <end position="63"/>
    </location>
</feature>